<dbReference type="InterPro" id="IPR003593">
    <property type="entry name" value="AAA+_ATPase"/>
</dbReference>
<comment type="subcellular location">
    <subcellularLocation>
        <location evidence="1">Membrane</location>
        <topology evidence="1">Multi-pass membrane protein</topology>
    </subcellularLocation>
</comment>
<reference evidence="11" key="1">
    <citation type="submission" date="2020-10" db="EMBL/GenBank/DDBJ databases">
        <authorList>
            <person name="Gilroy R."/>
        </authorList>
    </citation>
    <scope>NUCLEOTIDE SEQUENCE</scope>
    <source>
        <strain evidence="11">CHK178-757</strain>
    </source>
</reference>
<dbReference type="SUPFAM" id="SSF52540">
    <property type="entry name" value="P-loop containing nucleoside triphosphate hydrolases"/>
    <property type="match status" value="1"/>
</dbReference>
<dbReference type="CDD" id="cd00060">
    <property type="entry name" value="FHA"/>
    <property type="match status" value="2"/>
</dbReference>
<keyword evidence="3 8" id="KW-0812">Transmembrane</keyword>
<feature type="transmembrane region" description="Helical" evidence="8">
    <location>
        <begin position="678"/>
        <end position="705"/>
    </location>
</feature>
<dbReference type="GO" id="GO:0140359">
    <property type="term" value="F:ABC-type transporter activity"/>
    <property type="evidence" value="ECO:0007669"/>
    <property type="project" value="InterPro"/>
</dbReference>
<comment type="caution">
    <text evidence="11">The sequence shown here is derived from an EMBL/GenBank/DDBJ whole genome shotgun (WGS) entry which is preliminary data.</text>
</comment>
<dbReference type="Pfam" id="PF00005">
    <property type="entry name" value="ABC_tran"/>
    <property type="match status" value="1"/>
</dbReference>
<dbReference type="InterPro" id="IPR013525">
    <property type="entry name" value="ABC2_TM"/>
</dbReference>
<dbReference type="PANTHER" id="PTHR48041">
    <property type="entry name" value="ABC TRANSPORTER G FAMILY MEMBER 28"/>
    <property type="match status" value="1"/>
</dbReference>
<dbReference type="Gene3D" id="3.40.50.300">
    <property type="entry name" value="P-loop containing nucleotide triphosphate hydrolases"/>
    <property type="match status" value="1"/>
</dbReference>
<dbReference type="PROSITE" id="PS50006">
    <property type="entry name" value="FHA_DOMAIN"/>
    <property type="match status" value="2"/>
</dbReference>
<dbReference type="SUPFAM" id="SSF49879">
    <property type="entry name" value="SMAD/FHA domain"/>
    <property type="match status" value="2"/>
</dbReference>
<dbReference type="SMART" id="SM00382">
    <property type="entry name" value="AAA"/>
    <property type="match status" value="1"/>
</dbReference>
<evidence type="ECO:0000313" key="12">
    <source>
        <dbReference type="Proteomes" id="UP000823927"/>
    </source>
</evidence>
<keyword evidence="6 8" id="KW-1133">Transmembrane helix</keyword>
<feature type="transmembrane region" description="Helical" evidence="8">
    <location>
        <begin position="599"/>
        <end position="632"/>
    </location>
</feature>
<dbReference type="Proteomes" id="UP000823927">
    <property type="component" value="Unassembled WGS sequence"/>
</dbReference>
<keyword evidence="2" id="KW-0813">Transport</keyword>
<protein>
    <submittedName>
        <fullName evidence="11">FHA domain-containing protein</fullName>
    </submittedName>
</protein>
<dbReference type="AlphaFoldDB" id="A0A9D1F5E2"/>
<dbReference type="InterPro" id="IPR050352">
    <property type="entry name" value="ABCG_transporters"/>
</dbReference>
<evidence type="ECO:0000313" key="11">
    <source>
        <dbReference type="EMBL" id="HIS47978.1"/>
    </source>
</evidence>
<dbReference type="InterPro" id="IPR000253">
    <property type="entry name" value="FHA_dom"/>
</dbReference>
<dbReference type="GO" id="GO:0016887">
    <property type="term" value="F:ATP hydrolysis activity"/>
    <property type="evidence" value="ECO:0007669"/>
    <property type="project" value="InterPro"/>
</dbReference>
<feature type="domain" description="FHA" evidence="9">
    <location>
        <begin position="147"/>
        <end position="196"/>
    </location>
</feature>
<dbReference type="InterPro" id="IPR008984">
    <property type="entry name" value="SMAD_FHA_dom_sf"/>
</dbReference>
<feature type="transmembrane region" description="Helical" evidence="8">
    <location>
        <begin position="530"/>
        <end position="548"/>
    </location>
</feature>
<feature type="domain" description="ABC transporter" evidence="10">
    <location>
        <begin position="233"/>
        <end position="470"/>
    </location>
</feature>
<evidence type="ECO:0000256" key="4">
    <source>
        <dbReference type="ARBA" id="ARBA00022741"/>
    </source>
</evidence>
<evidence type="ECO:0000256" key="1">
    <source>
        <dbReference type="ARBA" id="ARBA00004141"/>
    </source>
</evidence>
<dbReference type="PROSITE" id="PS00211">
    <property type="entry name" value="ABC_TRANSPORTER_1"/>
    <property type="match status" value="1"/>
</dbReference>
<feature type="transmembrane region" description="Helical" evidence="8">
    <location>
        <begin position="752"/>
        <end position="770"/>
    </location>
</feature>
<organism evidence="11 12">
    <name type="scientific">Candidatus Scybalocola faecigallinarum</name>
    <dbReference type="NCBI Taxonomy" id="2840941"/>
    <lineage>
        <taxon>Bacteria</taxon>
        <taxon>Bacillati</taxon>
        <taxon>Bacillota</taxon>
        <taxon>Clostridia</taxon>
        <taxon>Lachnospirales</taxon>
        <taxon>Lachnospiraceae</taxon>
        <taxon>Lachnospiraceae incertae sedis</taxon>
        <taxon>Candidatus Scybalocola (ex Gilroy et al. 2021)</taxon>
    </lineage>
</organism>
<feature type="domain" description="FHA" evidence="9">
    <location>
        <begin position="44"/>
        <end position="99"/>
    </location>
</feature>
<evidence type="ECO:0000256" key="2">
    <source>
        <dbReference type="ARBA" id="ARBA00022448"/>
    </source>
</evidence>
<dbReference type="PANTHER" id="PTHR48041:SF139">
    <property type="entry name" value="PROTEIN SCARLET"/>
    <property type="match status" value="1"/>
</dbReference>
<feature type="transmembrane region" description="Helical" evidence="8">
    <location>
        <begin position="644"/>
        <end position="666"/>
    </location>
</feature>
<dbReference type="SMART" id="SM00240">
    <property type="entry name" value="FHA"/>
    <property type="match status" value="2"/>
</dbReference>
<evidence type="ECO:0000256" key="3">
    <source>
        <dbReference type="ARBA" id="ARBA00022692"/>
    </source>
</evidence>
<dbReference type="Pfam" id="PF00498">
    <property type="entry name" value="FHA"/>
    <property type="match status" value="2"/>
</dbReference>
<keyword evidence="5" id="KW-0067">ATP-binding</keyword>
<dbReference type="PROSITE" id="PS50893">
    <property type="entry name" value="ABC_TRANSPORTER_2"/>
    <property type="match status" value="1"/>
</dbReference>
<evidence type="ECO:0000256" key="6">
    <source>
        <dbReference type="ARBA" id="ARBA00022989"/>
    </source>
</evidence>
<sequence length="778" mass="85431">MENFDQTAYASQNQNFVSGLMITIFDGSRQPRMICLENFKKPVLYFGRGPENDIVLNSHLVSALHGRFVYQDGLWHIQDKGAWQETGSTNGLIYNNTSILSRELSDGDVLRIDDGVESVAQGVLFVVSWAGAQSQWFYQPLSGKGSWTIGRNQGCDIVLPHVTVSGCHARLLETREGYFIEDMGSTNGVIVNQRRISGKEMLHEKDVITITNTKLIFTHGMLFYCTFKSGISVDVSDVVIRRGRGRKGFITCDHVGLNVKPGELVAIVGGSGAGKSTLLNAMCGYLKPNQGDVFINGIPLYENFDALKKVIGYVPQSDIVYDNLTLHDMLMYTARLRLPADTGREDREAAISRAMDMVELTEKKNSLIRALSGGQKKRASIAVELLSDPSLLFLDEPASGLDPGTERSLMNSLRKMADSGKTVILVTHSTLQLKLCDKIVFMGKGGKLCFYGSYADALNFFGVTDVVDIYPLMAEQADMWSQRFARSRVPVKNFRQVRGSGTRSGKSKGRQLGVLCARYVKLVVNDRQRLLLLLVQAPLLALLISLVADGKQFEQYEMTKSLLFALSCCAFWIGMLNAIQEVCKERSILKREYMTGLSLNAYILSKILVLGGLCLIQSLMVTGVFGALVGLPDNGVFLPAALEIFLTTFLTALSAAAMGLFVSALFNNADRAMTVAPILLMPQILFSGLIFKLSGATEIISWAAICRWSMEGYGTTANLNGLPLKLQQEGVAIPHDAEAFFDFSAAHLLGDWGILVVFTVLFLVLARVVLSKVGKEKA</sequence>
<dbReference type="InterPro" id="IPR017871">
    <property type="entry name" value="ABC_transporter-like_CS"/>
</dbReference>
<dbReference type="GO" id="GO:0005524">
    <property type="term" value="F:ATP binding"/>
    <property type="evidence" value="ECO:0007669"/>
    <property type="project" value="UniProtKB-KW"/>
</dbReference>
<evidence type="ECO:0000256" key="5">
    <source>
        <dbReference type="ARBA" id="ARBA00022840"/>
    </source>
</evidence>
<dbReference type="InterPro" id="IPR003439">
    <property type="entry name" value="ABC_transporter-like_ATP-bd"/>
</dbReference>
<evidence type="ECO:0000259" key="10">
    <source>
        <dbReference type="PROSITE" id="PS50893"/>
    </source>
</evidence>
<dbReference type="EMBL" id="DVIT01000038">
    <property type="protein sequence ID" value="HIS47978.1"/>
    <property type="molecule type" value="Genomic_DNA"/>
</dbReference>
<feature type="transmembrane region" description="Helical" evidence="8">
    <location>
        <begin position="560"/>
        <end position="579"/>
    </location>
</feature>
<reference evidence="11" key="2">
    <citation type="journal article" date="2021" name="PeerJ">
        <title>Extensive microbial diversity within the chicken gut microbiome revealed by metagenomics and culture.</title>
        <authorList>
            <person name="Gilroy R."/>
            <person name="Ravi A."/>
            <person name="Getino M."/>
            <person name="Pursley I."/>
            <person name="Horton D.L."/>
            <person name="Alikhan N.F."/>
            <person name="Baker D."/>
            <person name="Gharbi K."/>
            <person name="Hall N."/>
            <person name="Watson M."/>
            <person name="Adriaenssens E.M."/>
            <person name="Foster-Nyarko E."/>
            <person name="Jarju S."/>
            <person name="Secka A."/>
            <person name="Antonio M."/>
            <person name="Oren A."/>
            <person name="Chaudhuri R.R."/>
            <person name="La Ragione R."/>
            <person name="Hildebrand F."/>
            <person name="Pallen M.J."/>
        </authorList>
    </citation>
    <scope>NUCLEOTIDE SEQUENCE</scope>
    <source>
        <strain evidence="11">CHK178-757</strain>
    </source>
</reference>
<keyword evidence="7 8" id="KW-0472">Membrane</keyword>
<evidence type="ECO:0000256" key="8">
    <source>
        <dbReference type="SAM" id="Phobius"/>
    </source>
</evidence>
<dbReference type="Pfam" id="PF01061">
    <property type="entry name" value="ABC2_membrane"/>
    <property type="match status" value="1"/>
</dbReference>
<evidence type="ECO:0000259" key="9">
    <source>
        <dbReference type="PROSITE" id="PS50006"/>
    </source>
</evidence>
<dbReference type="InterPro" id="IPR027417">
    <property type="entry name" value="P-loop_NTPase"/>
</dbReference>
<dbReference type="Gene3D" id="2.60.200.20">
    <property type="match status" value="2"/>
</dbReference>
<evidence type="ECO:0000256" key="7">
    <source>
        <dbReference type="ARBA" id="ARBA00023136"/>
    </source>
</evidence>
<name>A0A9D1F5E2_9FIRM</name>
<dbReference type="GO" id="GO:0016020">
    <property type="term" value="C:membrane"/>
    <property type="evidence" value="ECO:0007669"/>
    <property type="project" value="UniProtKB-SubCell"/>
</dbReference>
<proteinExistence type="predicted"/>
<accession>A0A9D1F5E2</accession>
<gene>
    <name evidence="11" type="ORF">IAB46_10605</name>
</gene>
<keyword evidence="4" id="KW-0547">Nucleotide-binding</keyword>